<dbReference type="GO" id="GO:0019843">
    <property type="term" value="F:rRNA binding"/>
    <property type="evidence" value="ECO:0007669"/>
    <property type="project" value="UniProtKB-KW"/>
</dbReference>
<keyword evidence="9" id="KW-0819">tRNA processing</keyword>
<evidence type="ECO:0000256" key="6">
    <source>
        <dbReference type="ARBA" id="ARBA00022759"/>
    </source>
</evidence>
<dbReference type="Proteomes" id="UP000886722">
    <property type="component" value="Unassembled WGS sequence"/>
</dbReference>
<feature type="domain" description="RNase III" evidence="11">
    <location>
        <begin position="8"/>
        <end position="133"/>
    </location>
</feature>
<feature type="binding site" evidence="9">
    <location>
        <position position="50"/>
    </location>
    <ligand>
        <name>Mg(2+)</name>
        <dbReference type="ChEBI" id="CHEBI:18420"/>
    </ligand>
</feature>
<evidence type="ECO:0000256" key="8">
    <source>
        <dbReference type="ARBA" id="ARBA00022884"/>
    </source>
</evidence>
<dbReference type="AlphaFoldDB" id="A0A9D1KCR4"/>
<dbReference type="GO" id="GO:0006364">
    <property type="term" value="P:rRNA processing"/>
    <property type="evidence" value="ECO:0007669"/>
    <property type="project" value="UniProtKB-UniRule"/>
</dbReference>
<feature type="binding site" evidence="9">
    <location>
        <position position="122"/>
    </location>
    <ligand>
        <name>Mg(2+)</name>
        <dbReference type="ChEBI" id="CHEBI:18420"/>
    </ligand>
</feature>
<keyword evidence="4 9" id="KW-0507">mRNA processing</keyword>
<dbReference type="GO" id="GO:0010468">
    <property type="term" value="P:regulation of gene expression"/>
    <property type="evidence" value="ECO:0007669"/>
    <property type="project" value="TreeGrafter"/>
</dbReference>
<evidence type="ECO:0000256" key="1">
    <source>
        <dbReference type="ARBA" id="ARBA00000109"/>
    </source>
</evidence>
<feature type="binding site" evidence="9">
    <location>
        <position position="119"/>
    </location>
    <ligand>
        <name>Mg(2+)</name>
        <dbReference type="ChEBI" id="CHEBI:18420"/>
    </ligand>
</feature>
<organism evidence="12 13">
    <name type="scientific">Candidatus Caccoplasma intestinavium</name>
    <dbReference type="NCBI Taxonomy" id="2840716"/>
    <lineage>
        <taxon>Bacteria</taxon>
        <taxon>Pseudomonadati</taxon>
        <taxon>Bacteroidota</taxon>
        <taxon>Bacteroidia</taxon>
        <taxon>Bacteroidales</taxon>
        <taxon>Bacteroidaceae</taxon>
        <taxon>Bacteroidaceae incertae sedis</taxon>
        <taxon>Candidatus Caccoplasma</taxon>
    </lineage>
</organism>
<gene>
    <name evidence="9 12" type="primary">rnc</name>
    <name evidence="12" type="ORF">IAD06_00075</name>
</gene>
<dbReference type="InterPro" id="IPR036389">
    <property type="entry name" value="RNase_III_sf"/>
</dbReference>
<proteinExistence type="inferred from homology"/>
<keyword evidence="9" id="KW-0963">Cytoplasm</keyword>
<name>A0A9D1KCR4_9BACT</name>
<evidence type="ECO:0000256" key="4">
    <source>
        <dbReference type="ARBA" id="ARBA00022664"/>
    </source>
</evidence>
<evidence type="ECO:0000256" key="7">
    <source>
        <dbReference type="ARBA" id="ARBA00022801"/>
    </source>
</evidence>
<reference evidence="12" key="2">
    <citation type="journal article" date="2021" name="PeerJ">
        <title>Extensive microbial diversity within the chicken gut microbiome revealed by metagenomics and culture.</title>
        <authorList>
            <person name="Gilroy R."/>
            <person name="Ravi A."/>
            <person name="Getino M."/>
            <person name="Pursley I."/>
            <person name="Horton D.L."/>
            <person name="Alikhan N.F."/>
            <person name="Baker D."/>
            <person name="Gharbi K."/>
            <person name="Hall N."/>
            <person name="Watson M."/>
            <person name="Adriaenssens E.M."/>
            <person name="Foster-Nyarko E."/>
            <person name="Jarju S."/>
            <person name="Secka A."/>
            <person name="Antonio M."/>
            <person name="Oren A."/>
            <person name="Chaudhuri R.R."/>
            <person name="La Ragione R."/>
            <person name="Hildebrand F."/>
            <person name="Pallen M.J."/>
        </authorList>
    </citation>
    <scope>NUCLEOTIDE SEQUENCE</scope>
    <source>
        <strain evidence="12">21143</strain>
    </source>
</reference>
<dbReference type="PROSITE" id="PS50142">
    <property type="entry name" value="RNASE_3_2"/>
    <property type="match status" value="1"/>
</dbReference>
<evidence type="ECO:0000313" key="12">
    <source>
        <dbReference type="EMBL" id="HIT38426.1"/>
    </source>
</evidence>
<evidence type="ECO:0000259" key="11">
    <source>
        <dbReference type="PROSITE" id="PS50142"/>
    </source>
</evidence>
<dbReference type="Gene3D" id="3.30.160.20">
    <property type="match status" value="1"/>
</dbReference>
<dbReference type="Pfam" id="PF14622">
    <property type="entry name" value="Ribonucleas_3_3"/>
    <property type="match status" value="1"/>
</dbReference>
<dbReference type="FunFam" id="1.10.1520.10:FF:000001">
    <property type="entry name" value="Ribonuclease 3"/>
    <property type="match status" value="1"/>
</dbReference>
<dbReference type="GO" id="GO:0004525">
    <property type="term" value="F:ribonuclease III activity"/>
    <property type="evidence" value="ECO:0007669"/>
    <property type="project" value="UniProtKB-UniRule"/>
</dbReference>
<keyword evidence="8 9" id="KW-0694">RNA-binding</keyword>
<keyword evidence="7 9" id="KW-0378">Hydrolase</keyword>
<feature type="active site" evidence="9">
    <location>
        <position position="54"/>
    </location>
</feature>
<evidence type="ECO:0000256" key="9">
    <source>
        <dbReference type="HAMAP-Rule" id="MF_00104"/>
    </source>
</evidence>
<comment type="caution">
    <text evidence="12">The sequence shown here is derived from an EMBL/GenBank/DDBJ whole genome shotgun (WGS) entry which is preliminary data.</text>
</comment>
<evidence type="ECO:0000256" key="2">
    <source>
        <dbReference type="ARBA" id="ARBA00010183"/>
    </source>
</evidence>
<dbReference type="PROSITE" id="PS00517">
    <property type="entry name" value="RNASE_3_1"/>
    <property type="match status" value="1"/>
</dbReference>
<keyword evidence="5 9" id="KW-0540">Nuclease</keyword>
<comment type="cofactor">
    <cofactor evidence="9">
        <name>Mg(2+)</name>
        <dbReference type="ChEBI" id="CHEBI:18420"/>
    </cofactor>
</comment>
<keyword evidence="9" id="KW-0460">Magnesium</keyword>
<dbReference type="GO" id="GO:0003725">
    <property type="term" value="F:double-stranded RNA binding"/>
    <property type="evidence" value="ECO:0007669"/>
    <property type="project" value="TreeGrafter"/>
</dbReference>
<dbReference type="SUPFAM" id="SSF54768">
    <property type="entry name" value="dsRNA-binding domain-like"/>
    <property type="match status" value="1"/>
</dbReference>
<dbReference type="HAMAP" id="MF_00104">
    <property type="entry name" value="RNase_III"/>
    <property type="match status" value="1"/>
</dbReference>
<evidence type="ECO:0000256" key="3">
    <source>
        <dbReference type="ARBA" id="ARBA00022552"/>
    </source>
</evidence>
<accession>A0A9D1KCR4</accession>
<keyword evidence="6 9" id="KW-0255">Endonuclease</keyword>
<comment type="catalytic activity">
    <reaction evidence="1 9">
        <text>Endonucleolytic cleavage to 5'-phosphomonoester.</text>
        <dbReference type="EC" id="3.1.26.3"/>
    </reaction>
</comment>
<dbReference type="Gene3D" id="1.10.1520.10">
    <property type="entry name" value="Ribonuclease III domain"/>
    <property type="match status" value="1"/>
</dbReference>
<dbReference type="EC" id="3.1.26.3" evidence="9"/>
<dbReference type="SMART" id="SM00535">
    <property type="entry name" value="RIBOc"/>
    <property type="match status" value="1"/>
</dbReference>
<comment type="similarity">
    <text evidence="2">Belongs to the ribonuclease III family.</text>
</comment>
<keyword evidence="9" id="KW-0479">Metal-binding</keyword>
<dbReference type="InterPro" id="IPR000999">
    <property type="entry name" value="RNase_III_dom"/>
</dbReference>
<evidence type="ECO:0000259" key="10">
    <source>
        <dbReference type="PROSITE" id="PS50137"/>
    </source>
</evidence>
<feature type="domain" description="DRBM" evidence="10">
    <location>
        <begin position="161"/>
        <end position="230"/>
    </location>
</feature>
<dbReference type="PROSITE" id="PS50137">
    <property type="entry name" value="DS_RBD"/>
    <property type="match status" value="1"/>
</dbReference>
<dbReference type="InterPro" id="IPR011907">
    <property type="entry name" value="RNase_III"/>
</dbReference>
<dbReference type="NCBIfam" id="TIGR02191">
    <property type="entry name" value="RNaseIII"/>
    <property type="match status" value="1"/>
</dbReference>
<protein>
    <recommendedName>
        <fullName evidence="9">Ribonuclease 3</fullName>
        <ecNumber evidence="9">3.1.26.3</ecNumber>
    </recommendedName>
    <alternativeName>
        <fullName evidence="9">Ribonuclease III</fullName>
        <shortName evidence="9">RNase III</shortName>
    </alternativeName>
</protein>
<keyword evidence="3 9" id="KW-0698">rRNA processing</keyword>
<dbReference type="PANTHER" id="PTHR11207">
    <property type="entry name" value="RIBONUCLEASE III"/>
    <property type="match status" value="1"/>
</dbReference>
<dbReference type="InterPro" id="IPR014720">
    <property type="entry name" value="dsRBD_dom"/>
</dbReference>
<dbReference type="EMBL" id="DVKT01000001">
    <property type="protein sequence ID" value="HIT38426.1"/>
    <property type="molecule type" value="Genomic_DNA"/>
</dbReference>
<feature type="active site" evidence="9">
    <location>
        <position position="122"/>
    </location>
</feature>
<dbReference type="CDD" id="cd00593">
    <property type="entry name" value="RIBOc"/>
    <property type="match status" value="1"/>
</dbReference>
<dbReference type="GO" id="GO:0008033">
    <property type="term" value="P:tRNA processing"/>
    <property type="evidence" value="ECO:0007669"/>
    <property type="project" value="UniProtKB-KW"/>
</dbReference>
<comment type="subunit">
    <text evidence="9">Homodimer.</text>
</comment>
<evidence type="ECO:0000256" key="5">
    <source>
        <dbReference type="ARBA" id="ARBA00022722"/>
    </source>
</evidence>
<dbReference type="Pfam" id="PF00035">
    <property type="entry name" value="dsrm"/>
    <property type="match status" value="1"/>
</dbReference>
<reference evidence="12" key="1">
    <citation type="submission" date="2020-10" db="EMBL/GenBank/DDBJ databases">
        <authorList>
            <person name="Gilroy R."/>
        </authorList>
    </citation>
    <scope>NUCLEOTIDE SEQUENCE</scope>
    <source>
        <strain evidence="12">21143</strain>
    </source>
</reference>
<sequence>MLRHKEPYLSFYRILGYCPHRIELYQQAVTHRSAVASDENGRKINNERLEFLGDAVFTLVTADILYHAFPEKREGFLSSSRSRIIQRETLNRIALEIGLNKLVRADIQITSHNNYIYGNAFEALIGAIYLDCGFKQCRRFIAERIFARYIDLEQITQTDINFKSKLVEWGQRHRVNIDWKLENSTLDSNNNPVFTVRAIAGHIEGKAATGYSKKEAQQKASQYILKQLHQDKDFLRAILYDESHKKDSVEKKEENKNGRE</sequence>
<dbReference type="GO" id="GO:0046872">
    <property type="term" value="F:metal ion binding"/>
    <property type="evidence" value="ECO:0007669"/>
    <property type="project" value="UniProtKB-KW"/>
</dbReference>
<dbReference type="GO" id="GO:0005737">
    <property type="term" value="C:cytoplasm"/>
    <property type="evidence" value="ECO:0007669"/>
    <property type="project" value="UniProtKB-SubCell"/>
</dbReference>
<keyword evidence="9" id="KW-0699">rRNA-binding</keyword>
<dbReference type="SMART" id="SM00358">
    <property type="entry name" value="DSRM"/>
    <property type="match status" value="1"/>
</dbReference>
<evidence type="ECO:0000313" key="13">
    <source>
        <dbReference type="Proteomes" id="UP000886722"/>
    </source>
</evidence>
<dbReference type="SUPFAM" id="SSF69065">
    <property type="entry name" value="RNase III domain-like"/>
    <property type="match status" value="1"/>
</dbReference>
<dbReference type="GO" id="GO:0006397">
    <property type="term" value="P:mRNA processing"/>
    <property type="evidence" value="ECO:0007669"/>
    <property type="project" value="UniProtKB-UniRule"/>
</dbReference>
<comment type="function">
    <text evidence="9">Digests double-stranded RNA. Involved in the processing of primary rRNA transcript to yield the immediate precursors to the large and small rRNAs (23S and 16S). Processes some mRNAs, and tRNAs when they are encoded in the rRNA operon. Processes pre-crRNA and tracrRNA of type II CRISPR loci if present in the organism.</text>
</comment>
<dbReference type="PANTHER" id="PTHR11207:SF0">
    <property type="entry name" value="RIBONUCLEASE 3"/>
    <property type="match status" value="1"/>
</dbReference>
<comment type="subcellular location">
    <subcellularLocation>
        <location evidence="9">Cytoplasm</location>
    </subcellularLocation>
</comment>